<dbReference type="PROSITE" id="PS51257">
    <property type="entry name" value="PROKAR_LIPOPROTEIN"/>
    <property type="match status" value="1"/>
</dbReference>
<name>A0A382ETQ6_9ZZZZ</name>
<dbReference type="AlphaFoldDB" id="A0A382ETQ6"/>
<dbReference type="InterPro" id="IPR008517">
    <property type="entry name" value="GNA1162-like"/>
</dbReference>
<dbReference type="Pfam" id="PF05643">
    <property type="entry name" value="GNA1162-like"/>
    <property type="match status" value="1"/>
</dbReference>
<sequence length="327" mass="36132">MFFLKSFVSKKFKFAVALALAALIGAGCGKVKVAVHHETGDNWDYPETVAILPFSYETAVEENKNSASILRDRFFNYFSYLGYNDLPLTTVDLKLEPTIKTGVSANDISNEELKKILGVDAIIQGHVINSTNLTYGIYAETSIEAELKMIDLRTGELLWDTTHTELNTSSIVTPSLIDMIEDQAANSMASVAYRRIAESFSLKVLAKIPDPASLRYDKIKLPHIESVEANIKGNNKLKPNDLIYVSMKGEPALIGHFDIGSFKTGIIMKEVSPGLYTGSYRIKEGDLIDGALIIATLSNKKGLTAKKFYKKALAIKKTLKLSEKNEH</sequence>
<gene>
    <name evidence="1" type="ORF">METZ01_LOCUS206061</name>
</gene>
<reference evidence="1" key="1">
    <citation type="submission" date="2018-05" db="EMBL/GenBank/DDBJ databases">
        <authorList>
            <person name="Lanie J.A."/>
            <person name="Ng W.-L."/>
            <person name="Kazmierczak K.M."/>
            <person name="Andrzejewski T.M."/>
            <person name="Davidsen T.M."/>
            <person name="Wayne K.J."/>
            <person name="Tettelin H."/>
            <person name="Glass J.I."/>
            <person name="Rusch D."/>
            <person name="Podicherti R."/>
            <person name="Tsui H.-C.T."/>
            <person name="Winkler M.E."/>
        </authorList>
    </citation>
    <scope>NUCLEOTIDE SEQUENCE</scope>
</reference>
<evidence type="ECO:0000313" key="1">
    <source>
        <dbReference type="EMBL" id="SVB53207.1"/>
    </source>
</evidence>
<accession>A0A382ETQ6</accession>
<organism evidence="1">
    <name type="scientific">marine metagenome</name>
    <dbReference type="NCBI Taxonomy" id="408172"/>
    <lineage>
        <taxon>unclassified sequences</taxon>
        <taxon>metagenomes</taxon>
        <taxon>ecological metagenomes</taxon>
    </lineage>
</organism>
<proteinExistence type="predicted"/>
<dbReference type="Gene3D" id="3.40.50.10610">
    <property type="entry name" value="ABC-type transport auxiliary lipoprotein component"/>
    <property type="match status" value="1"/>
</dbReference>
<dbReference type="EMBL" id="UINC01045900">
    <property type="protein sequence ID" value="SVB53207.1"/>
    <property type="molecule type" value="Genomic_DNA"/>
</dbReference>
<protein>
    <submittedName>
        <fullName evidence="1">Uncharacterized protein</fullName>
    </submittedName>
</protein>